<comment type="caution">
    <text evidence="1">The sequence shown here is derived from an EMBL/GenBank/DDBJ whole genome shotgun (WGS) entry which is preliminary data.</text>
</comment>
<sequence length="146" mass="16505">MDMSDLDFACTLKKSFQSKDKKGESSVGGKAGKEDAFNFSFDFNEITVGTCNVAGRLHLRILILKTGFVLKNQQISTSLDDNNWVSYDDEKIRNQESNVQWEWGRRVCGTEKFSISYGKTATNNNSRGRGRTCDTDLCIPMSYVLY</sequence>
<organism evidence="1 2">
    <name type="scientific">Arachis hypogaea</name>
    <name type="common">Peanut</name>
    <dbReference type="NCBI Taxonomy" id="3818"/>
    <lineage>
        <taxon>Eukaryota</taxon>
        <taxon>Viridiplantae</taxon>
        <taxon>Streptophyta</taxon>
        <taxon>Embryophyta</taxon>
        <taxon>Tracheophyta</taxon>
        <taxon>Spermatophyta</taxon>
        <taxon>Magnoliopsida</taxon>
        <taxon>eudicotyledons</taxon>
        <taxon>Gunneridae</taxon>
        <taxon>Pentapetalae</taxon>
        <taxon>rosids</taxon>
        <taxon>fabids</taxon>
        <taxon>Fabales</taxon>
        <taxon>Fabaceae</taxon>
        <taxon>Papilionoideae</taxon>
        <taxon>50 kb inversion clade</taxon>
        <taxon>dalbergioids sensu lato</taxon>
        <taxon>Dalbergieae</taxon>
        <taxon>Pterocarpus clade</taxon>
        <taxon>Arachis</taxon>
    </lineage>
</organism>
<name>A0A445D0Z5_ARAHY</name>
<dbReference type="PANTHER" id="PTHR36380:SF1">
    <property type="entry name" value="OS01G0755100 PROTEIN"/>
    <property type="match status" value="1"/>
</dbReference>
<dbReference type="InterPro" id="IPR038777">
    <property type="entry name" value="At4g18490-like"/>
</dbReference>
<gene>
    <name evidence="1" type="ORF">Ahy_A05g022537</name>
</gene>
<proteinExistence type="predicted"/>
<protein>
    <submittedName>
        <fullName evidence="1">Uncharacterized protein</fullName>
    </submittedName>
</protein>
<dbReference type="AlphaFoldDB" id="A0A445D0Z5"/>
<evidence type="ECO:0000313" key="2">
    <source>
        <dbReference type="Proteomes" id="UP000289738"/>
    </source>
</evidence>
<keyword evidence="2" id="KW-1185">Reference proteome</keyword>
<dbReference type="Proteomes" id="UP000289738">
    <property type="component" value="Chromosome A05"/>
</dbReference>
<evidence type="ECO:0000313" key="1">
    <source>
        <dbReference type="EMBL" id="RYR56825.1"/>
    </source>
</evidence>
<dbReference type="PANTHER" id="PTHR36380">
    <property type="entry name" value="BNAA03G58330D PROTEIN"/>
    <property type="match status" value="1"/>
</dbReference>
<reference evidence="1 2" key="1">
    <citation type="submission" date="2019-01" db="EMBL/GenBank/DDBJ databases">
        <title>Sequencing of cultivated peanut Arachis hypogaea provides insights into genome evolution and oil improvement.</title>
        <authorList>
            <person name="Chen X."/>
        </authorList>
    </citation>
    <scope>NUCLEOTIDE SEQUENCE [LARGE SCALE GENOMIC DNA]</scope>
    <source>
        <strain evidence="2">cv. Fuhuasheng</strain>
        <tissue evidence="1">Leaves</tissue>
    </source>
</reference>
<dbReference type="EMBL" id="SDMP01000005">
    <property type="protein sequence ID" value="RYR56825.1"/>
    <property type="molecule type" value="Genomic_DNA"/>
</dbReference>
<accession>A0A445D0Z5</accession>